<evidence type="ECO:0000313" key="2">
    <source>
        <dbReference type="Proteomes" id="UP000070646"/>
    </source>
</evidence>
<dbReference type="Proteomes" id="UP000070646">
    <property type="component" value="Unassembled WGS sequence"/>
</dbReference>
<protein>
    <recommendedName>
        <fullName evidence="3">Right handed beta helix domain-containing protein</fullName>
    </recommendedName>
</protein>
<evidence type="ECO:0008006" key="3">
    <source>
        <dbReference type="Google" id="ProtNLM"/>
    </source>
</evidence>
<organism evidence="1 2">
    <name type="scientific">Clostridium perfringens</name>
    <dbReference type="NCBI Taxonomy" id="1502"/>
    <lineage>
        <taxon>Bacteria</taxon>
        <taxon>Bacillati</taxon>
        <taxon>Bacillota</taxon>
        <taxon>Clostridia</taxon>
        <taxon>Eubacteriales</taxon>
        <taxon>Clostridiaceae</taxon>
        <taxon>Clostridium</taxon>
    </lineage>
</organism>
<evidence type="ECO:0000313" key="1">
    <source>
        <dbReference type="EMBL" id="KXA07519.1"/>
    </source>
</evidence>
<comment type="caution">
    <text evidence="1">The sequence shown here is derived from an EMBL/GenBank/DDBJ whole genome shotgun (WGS) entry which is preliminary data.</text>
</comment>
<name>A0A133MU13_CLOPF</name>
<dbReference type="SUPFAM" id="SSF51126">
    <property type="entry name" value="Pectin lyase-like"/>
    <property type="match status" value="1"/>
</dbReference>
<dbReference type="AlphaFoldDB" id="A0A133MU13"/>
<dbReference type="PATRIC" id="fig|1502.174.peg.2712"/>
<dbReference type="EMBL" id="LRPU01000162">
    <property type="protein sequence ID" value="KXA07519.1"/>
    <property type="molecule type" value="Genomic_DNA"/>
</dbReference>
<dbReference type="InterPro" id="IPR046776">
    <property type="entry name" value="Pectate_lyase_5"/>
</dbReference>
<sequence length="337" mass="37933">MAHKKVAKIIATAIVVNNLSSSVVLGKEVNLIEKNKDNSVINQSISQSKRYNNIFRIEKTVGDTEEFLKIINDGNLEEIKLSRDIDLSNLISNGVDIKSSNVVIDGQGYSIYVPKLAENLNRDFFTLQGDGIVLKNLNIVCKDDDETLNNNNNLITISGDDITLENVFIESDFNRAVNISQGKNIHINDCKIVNNQEKGNGLKVENGVVTLNNLDLQNKSGVGIDILGKDSKVDLKGDIKINSPIEVRGQFRDGGILTCDNNQLIHEKRVFGYTYYNIAKETELVRNKDEFLEAIDNNIVKNIKLMNNIDLRGHESEYYKVFEKEIKVDKNNYHITM</sequence>
<reference evidence="1 2" key="1">
    <citation type="submission" date="2016-01" db="EMBL/GenBank/DDBJ databases">
        <authorList>
            <person name="Oliw E.H."/>
        </authorList>
    </citation>
    <scope>NUCLEOTIDE SEQUENCE [LARGE SCALE GENOMIC DNA]</scope>
    <source>
        <strain evidence="1 2">MJR7757A</strain>
    </source>
</reference>
<accession>A0A133MU13</accession>
<gene>
    <name evidence="1" type="ORF">HMPREF3222_02688</name>
</gene>
<dbReference type="InterPro" id="IPR011050">
    <property type="entry name" value="Pectin_lyase_fold/virulence"/>
</dbReference>
<proteinExistence type="predicted"/>
<dbReference type="Pfam" id="PF20585">
    <property type="entry name" value="Pectate_lyase_5"/>
    <property type="match status" value="1"/>
</dbReference>
<dbReference type="RefSeq" id="WP_060796558.1">
    <property type="nucleotide sequence ID" value="NZ_KQ956296.1"/>
</dbReference>